<dbReference type="SUPFAM" id="SSF53150">
    <property type="entry name" value="DNA repair protein MutS, domain II"/>
    <property type="match status" value="1"/>
</dbReference>
<dbReference type="InterPro" id="IPR000432">
    <property type="entry name" value="DNA_mismatch_repair_MutS_C"/>
</dbReference>
<dbReference type="Pfam" id="PF05188">
    <property type="entry name" value="MutS_II"/>
    <property type="match status" value="1"/>
</dbReference>
<dbReference type="RefSeq" id="WP_385939078.1">
    <property type="nucleotide sequence ID" value="NZ_JBHSOZ010000003.1"/>
</dbReference>
<dbReference type="Proteomes" id="UP001596142">
    <property type="component" value="Unassembled WGS sequence"/>
</dbReference>
<accession>A0ABW0YI27</accession>
<dbReference type="Pfam" id="PF00488">
    <property type="entry name" value="MutS_V"/>
    <property type="match status" value="1"/>
</dbReference>
<dbReference type="InterPro" id="IPR017261">
    <property type="entry name" value="DNA_mismatch_repair_MutS/MSH"/>
</dbReference>
<dbReference type="Pfam" id="PF05190">
    <property type="entry name" value="MutS_IV"/>
    <property type="match status" value="1"/>
</dbReference>
<dbReference type="InterPro" id="IPR027417">
    <property type="entry name" value="P-loop_NTPase"/>
</dbReference>
<keyword evidence="2 7" id="KW-0547">Nucleotide-binding</keyword>
<dbReference type="PIRSF" id="PIRSF037677">
    <property type="entry name" value="DNA_mis_repair_Msh6"/>
    <property type="match status" value="1"/>
</dbReference>
<reference evidence="12" key="1">
    <citation type="journal article" date="2019" name="Int. J. Syst. Evol. Microbiol.">
        <title>The Global Catalogue of Microorganisms (GCM) 10K type strain sequencing project: providing services to taxonomists for standard genome sequencing and annotation.</title>
        <authorList>
            <consortium name="The Broad Institute Genomics Platform"/>
            <consortium name="The Broad Institute Genome Sequencing Center for Infectious Disease"/>
            <person name="Wu L."/>
            <person name="Ma J."/>
        </authorList>
    </citation>
    <scope>NUCLEOTIDE SEQUENCE [LARGE SCALE GENOMIC DNA]</scope>
    <source>
        <strain evidence="12">CECT 7184</strain>
    </source>
</reference>
<dbReference type="NCBIfam" id="TIGR01070">
    <property type="entry name" value="mutS1"/>
    <property type="match status" value="1"/>
</dbReference>
<dbReference type="InterPro" id="IPR016151">
    <property type="entry name" value="DNA_mismatch_repair_MutS_N"/>
</dbReference>
<dbReference type="SMART" id="SM00534">
    <property type="entry name" value="MUTSac"/>
    <property type="match status" value="1"/>
</dbReference>
<organism evidence="11 12">
    <name type="scientific">Thalassorhabdus alkalitolerans</name>
    <dbReference type="NCBI Taxonomy" id="2282697"/>
    <lineage>
        <taxon>Bacteria</taxon>
        <taxon>Bacillati</taxon>
        <taxon>Bacillota</taxon>
        <taxon>Bacilli</taxon>
        <taxon>Bacillales</taxon>
        <taxon>Bacillaceae</taxon>
        <taxon>Thalassorhabdus</taxon>
    </lineage>
</organism>
<dbReference type="Pfam" id="PF05192">
    <property type="entry name" value="MutS_III"/>
    <property type="match status" value="1"/>
</dbReference>
<dbReference type="PANTHER" id="PTHR11361">
    <property type="entry name" value="DNA MISMATCH REPAIR PROTEIN MUTS FAMILY MEMBER"/>
    <property type="match status" value="1"/>
</dbReference>
<evidence type="ECO:0000256" key="1">
    <source>
        <dbReference type="ARBA" id="ARBA00006271"/>
    </source>
</evidence>
<dbReference type="EMBL" id="JBHSOZ010000003">
    <property type="protein sequence ID" value="MFC5712050.1"/>
    <property type="molecule type" value="Genomic_DNA"/>
</dbReference>
<dbReference type="PROSITE" id="PS00486">
    <property type="entry name" value="DNA_MISMATCH_REPAIR_2"/>
    <property type="match status" value="1"/>
</dbReference>
<sequence length="868" mass="98227">MAKETPMMKQYKQIKAEHQDAFLFFRLGDFYELFLEDAVKAAQELEITLTKRGQGEDSIPMCGVPYHSAEHYITQLIAKGYKIAICEQVEDPRTAKGVVKREVVQLITPGTVMDGKMIDEKENNFIGAVHDFEDGTVALARIDLTTGESVASLLTDDPKDWTRELAGTSVKEVVVCREAPERILEEIKKLGITVSYEDNTGVDQAFHSLCRHVQQDKIIQTYARLTNYLSSTQRRSLDHLQAVEIFNPNNHMQIDVFSKRNLELTETIREKTKKGSLLWLLDKTVTAMGGRLLKRWIEQPLLEKDSIKERHSLVSSWLENFFAREDVRDKLKEVYDLERLCGKVAYGNVNARELVQLKRSLLQVPGIIEIISSLNNEYASKQIESVDMCSPLVDLLEKSLVDEPPISIKEGGMIKDGYHEQLDEYKHASRNGKEWISSLEKKEKERTGIKSLKIGYNKVFGYYIEVTKANIPYLEEGLYERKQTLTNAERFITPELKEKEALILEATENIEQLEYDLFLDIRERVKDYLAPLQQLAKIISEIDVLQGFAVLSEEQNYVMPAFSENRKVVIREGRHPVVEQMIERGEYVANDVTMDKECEMLLITGPNMAGKSTYMRQLALLSIMAQVGCYVPAAKAELPLFDQVFTRIGAADDLAAGQSTFMVEMLETHHALSKATENSLILLDEIGRGTSTYDGMALAQAIIEHIHNNIGAKTLFSTHYHELTALDQNLPRMKNVHVSAMEEDGEVVFLHKVIPGQADRSYGIYVAKLASLPDSVIERAEVILKELEGGQSFVKTRSLEDNEKEASPQQLSLFQEEPAALKHTKASEEKASSQAKGVLSELKKADVLNMSPIQALQTLYDLQQKIKD</sequence>
<dbReference type="PANTHER" id="PTHR11361:SF34">
    <property type="entry name" value="DNA MISMATCH REPAIR PROTEIN MSH1, MITOCHONDRIAL"/>
    <property type="match status" value="1"/>
</dbReference>
<comment type="similarity">
    <text evidence="1 7 9">Belongs to the DNA mismatch repair MutS family.</text>
</comment>
<dbReference type="InterPro" id="IPR036187">
    <property type="entry name" value="DNA_mismatch_repair_MutS_sf"/>
</dbReference>
<dbReference type="Gene3D" id="3.30.420.110">
    <property type="entry name" value="MutS, connector domain"/>
    <property type="match status" value="1"/>
</dbReference>
<feature type="domain" description="DNA mismatch repair proteins mutS family" evidence="10">
    <location>
        <begin position="679"/>
        <end position="695"/>
    </location>
</feature>
<dbReference type="InterPro" id="IPR007696">
    <property type="entry name" value="DNA_mismatch_repair_MutS_core"/>
</dbReference>
<dbReference type="InterPro" id="IPR007695">
    <property type="entry name" value="DNA_mismatch_repair_MutS-lik_N"/>
</dbReference>
<protein>
    <recommendedName>
        <fullName evidence="7 8">DNA mismatch repair protein MutS</fullName>
    </recommendedName>
</protein>
<dbReference type="SMART" id="SM00533">
    <property type="entry name" value="MUTSd"/>
    <property type="match status" value="1"/>
</dbReference>
<keyword evidence="4 7" id="KW-0067">ATP-binding</keyword>
<dbReference type="NCBIfam" id="NF003810">
    <property type="entry name" value="PRK05399.1"/>
    <property type="match status" value="1"/>
</dbReference>
<evidence type="ECO:0000256" key="8">
    <source>
        <dbReference type="NCBIfam" id="TIGR01070"/>
    </source>
</evidence>
<dbReference type="InterPro" id="IPR007861">
    <property type="entry name" value="DNA_mismatch_repair_MutS_clamp"/>
</dbReference>
<comment type="function">
    <text evidence="7">This protein is involved in the repair of mismatches in DNA. It is possible that it carries out the mismatch recognition step. This protein has a weak ATPase activity.</text>
</comment>
<evidence type="ECO:0000259" key="10">
    <source>
        <dbReference type="PROSITE" id="PS00486"/>
    </source>
</evidence>
<evidence type="ECO:0000256" key="7">
    <source>
        <dbReference type="HAMAP-Rule" id="MF_00096"/>
    </source>
</evidence>
<dbReference type="CDD" id="cd03284">
    <property type="entry name" value="ABC_MutS1"/>
    <property type="match status" value="1"/>
</dbReference>
<feature type="binding site" evidence="7">
    <location>
        <begin position="605"/>
        <end position="612"/>
    </location>
    <ligand>
        <name>ATP</name>
        <dbReference type="ChEBI" id="CHEBI:30616"/>
    </ligand>
</feature>
<evidence type="ECO:0000313" key="11">
    <source>
        <dbReference type="EMBL" id="MFC5712050.1"/>
    </source>
</evidence>
<comment type="caution">
    <text evidence="11">The sequence shown here is derived from an EMBL/GenBank/DDBJ whole genome shotgun (WGS) entry which is preliminary data.</text>
</comment>
<dbReference type="Gene3D" id="1.10.1420.10">
    <property type="match status" value="2"/>
</dbReference>
<proteinExistence type="inferred from homology"/>
<name>A0ABW0YI27_9BACI</name>
<dbReference type="Pfam" id="PF01624">
    <property type="entry name" value="MutS_I"/>
    <property type="match status" value="1"/>
</dbReference>
<dbReference type="SUPFAM" id="SSF52540">
    <property type="entry name" value="P-loop containing nucleoside triphosphate hydrolases"/>
    <property type="match status" value="1"/>
</dbReference>
<dbReference type="InterPro" id="IPR007860">
    <property type="entry name" value="DNA_mmatch_repair_MutS_con_dom"/>
</dbReference>
<evidence type="ECO:0000256" key="2">
    <source>
        <dbReference type="ARBA" id="ARBA00022741"/>
    </source>
</evidence>
<evidence type="ECO:0000256" key="3">
    <source>
        <dbReference type="ARBA" id="ARBA00022763"/>
    </source>
</evidence>
<keyword evidence="5 7" id="KW-0238">DNA-binding</keyword>
<keyword evidence="12" id="KW-1185">Reference proteome</keyword>
<dbReference type="Gene3D" id="3.40.1170.10">
    <property type="entry name" value="DNA repair protein MutS, domain I"/>
    <property type="match status" value="1"/>
</dbReference>
<evidence type="ECO:0000256" key="9">
    <source>
        <dbReference type="RuleBase" id="RU003756"/>
    </source>
</evidence>
<dbReference type="InterPro" id="IPR005748">
    <property type="entry name" value="DNA_mismatch_repair_MutS"/>
</dbReference>
<dbReference type="InterPro" id="IPR045076">
    <property type="entry name" value="MutS"/>
</dbReference>
<evidence type="ECO:0000256" key="4">
    <source>
        <dbReference type="ARBA" id="ARBA00022840"/>
    </source>
</evidence>
<dbReference type="SUPFAM" id="SSF55271">
    <property type="entry name" value="DNA repair protein MutS, domain I"/>
    <property type="match status" value="1"/>
</dbReference>
<dbReference type="Gene3D" id="3.40.50.300">
    <property type="entry name" value="P-loop containing nucleotide triphosphate hydrolases"/>
    <property type="match status" value="1"/>
</dbReference>
<dbReference type="HAMAP" id="MF_00096">
    <property type="entry name" value="MutS"/>
    <property type="match status" value="1"/>
</dbReference>
<evidence type="ECO:0000256" key="6">
    <source>
        <dbReference type="ARBA" id="ARBA00023204"/>
    </source>
</evidence>
<dbReference type="SUPFAM" id="SSF48334">
    <property type="entry name" value="DNA repair protein MutS, domain III"/>
    <property type="match status" value="1"/>
</dbReference>
<evidence type="ECO:0000256" key="5">
    <source>
        <dbReference type="ARBA" id="ARBA00023125"/>
    </source>
</evidence>
<keyword evidence="6 7" id="KW-0234">DNA repair</keyword>
<keyword evidence="3 7" id="KW-0227">DNA damage</keyword>
<dbReference type="InterPro" id="IPR036678">
    <property type="entry name" value="MutS_con_dom_sf"/>
</dbReference>
<evidence type="ECO:0000313" key="12">
    <source>
        <dbReference type="Proteomes" id="UP001596142"/>
    </source>
</evidence>
<gene>
    <name evidence="7 11" type="primary">mutS</name>
    <name evidence="11" type="ORF">ACFPU1_04610</name>
</gene>